<reference evidence="1" key="2">
    <citation type="journal article" date="2015" name="Data Brief">
        <title>Shoot transcriptome of the giant reed, Arundo donax.</title>
        <authorList>
            <person name="Barrero R.A."/>
            <person name="Guerrero F.D."/>
            <person name="Moolhuijzen P."/>
            <person name="Goolsby J.A."/>
            <person name="Tidwell J."/>
            <person name="Bellgard S.E."/>
            <person name="Bellgard M.I."/>
        </authorList>
    </citation>
    <scope>NUCLEOTIDE SEQUENCE</scope>
    <source>
        <tissue evidence="1">Shoot tissue taken approximately 20 cm above the soil surface</tissue>
    </source>
</reference>
<accession>A0A0A8YZ37</accession>
<proteinExistence type="predicted"/>
<dbReference type="EMBL" id="GBRH01267227">
    <property type="protein sequence ID" value="JAD30668.1"/>
    <property type="molecule type" value="Transcribed_RNA"/>
</dbReference>
<dbReference type="AlphaFoldDB" id="A0A0A8YZ37"/>
<evidence type="ECO:0000313" key="1">
    <source>
        <dbReference type="EMBL" id="JAD30668.1"/>
    </source>
</evidence>
<reference evidence="1" key="1">
    <citation type="submission" date="2014-09" db="EMBL/GenBank/DDBJ databases">
        <authorList>
            <person name="Magalhaes I.L.F."/>
            <person name="Oliveira U."/>
            <person name="Santos F.R."/>
            <person name="Vidigal T.H.D.A."/>
            <person name="Brescovit A.D."/>
            <person name="Santos A.J."/>
        </authorList>
    </citation>
    <scope>NUCLEOTIDE SEQUENCE</scope>
    <source>
        <tissue evidence="1">Shoot tissue taken approximately 20 cm above the soil surface</tissue>
    </source>
</reference>
<protein>
    <submittedName>
        <fullName evidence="1">Uncharacterized protein</fullName>
    </submittedName>
</protein>
<name>A0A0A8YZ37_ARUDO</name>
<organism evidence="1">
    <name type="scientific">Arundo donax</name>
    <name type="common">Giant reed</name>
    <name type="synonym">Donax arundinaceus</name>
    <dbReference type="NCBI Taxonomy" id="35708"/>
    <lineage>
        <taxon>Eukaryota</taxon>
        <taxon>Viridiplantae</taxon>
        <taxon>Streptophyta</taxon>
        <taxon>Embryophyta</taxon>
        <taxon>Tracheophyta</taxon>
        <taxon>Spermatophyta</taxon>
        <taxon>Magnoliopsida</taxon>
        <taxon>Liliopsida</taxon>
        <taxon>Poales</taxon>
        <taxon>Poaceae</taxon>
        <taxon>PACMAD clade</taxon>
        <taxon>Arundinoideae</taxon>
        <taxon>Arundineae</taxon>
        <taxon>Arundo</taxon>
    </lineage>
</organism>
<sequence length="32" mass="3667">MDKDYSDVIFGSTIITNSNRRTCQLQEDVFVA</sequence>